<dbReference type="PANTHER" id="PTHR42643">
    <property type="entry name" value="IONOTROPIC RECEPTOR 20A-RELATED"/>
    <property type="match status" value="1"/>
</dbReference>
<feature type="transmembrane region" description="Helical" evidence="9">
    <location>
        <begin position="415"/>
        <end position="434"/>
    </location>
</feature>
<reference evidence="11 13" key="8">
    <citation type="journal article" date="2007" name="Science">
        <title>Sequence finishing and mapping of Drosophila melanogaster heterochromatin.</title>
        <authorList>
            <person name="Hoskins R.A."/>
            <person name="Carlson J.W."/>
            <person name="Kennedy C."/>
            <person name="Acevedo D."/>
            <person name="Evans-Holm M."/>
            <person name="Frise E."/>
            <person name="Wan K.H."/>
            <person name="Park S."/>
            <person name="Mendez-Lago M."/>
            <person name="Rossi F."/>
            <person name="Villasante A."/>
            <person name="Dimitri P."/>
            <person name="Karpen G.H."/>
            <person name="Celniker S.E."/>
        </authorList>
    </citation>
    <scope>NUCLEOTIDE SEQUENCE [LARGE SCALE GENOMIC DNA]</scope>
    <source>
        <strain evidence="13">Berkeley</strain>
    </source>
</reference>
<feature type="transmembrane region" description="Helical" evidence="9">
    <location>
        <begin position="632"/>
        <end position="652"/>
    </location>
</feature>
<dbReference type="PhylomeDB" id="Q9W191"/>
<keyword evidence="13" id="KW-1185">Reference proteome</keyword>
<dbReference type="GO" id="GO:0009593">
    <property type="term" value="P:detection of chemical stimulus"/>
    <property type="evidence" value="ECO:0000250"/>
    <property type="project" value="FlyBase"/>
</dbReference>
<evidence type="ECO:0000256" key="2">
    <source>
        <dbReference type="ARBA" id="ARBA00022475"/>
    </source>
</evidence>
<dbReference type="InParanoid" id="Q9W191"/>
<reference evidence="11 13" key="1">
    <citation type="journal article" date="2000" name="Science">
        <title>The genome sequence of Drosophila melanogaster.</title>
        <authorList>
            <person name="Adams M.D."/>
            <person name="Celniker S.E."/>
            <person name="Holt R.A."/>
            <person name="Evans C.A."/>
            <person name="Gocayne J.D."/>
            <person name="Amanatides P.G."/>
            <person name="Scherer S.E."/>
            <person name="Li P.W."/>
            <person name="Hoskins R.A."/>
            <person name="Galle R.F."/>
            <person name="George R.A."/>
            <person name="Lewis S.E."/>
            <person name="Richards S."/>
            <person name="Ashburner M."/>
            <person name="Henderson S.N."/>
            <person name="Sutton G.G."/>
            <person name="Wortman J.R."/>
            <person name="Yandell M.D."/>
            <person name="Zhang Q."/>
            <person name="Chen L.X."/>
            <person name="Brandon R.C."/>
            <person name="Rogers Y.H."/>
            <person name="Blazej R.G."/>
            <person name="Champe M."/>
            <person name="Pfeiffer B.D."/>
            <person name="Wan K.H."/>
            <person name="Doyle C."/>
            <person name="Baxter E.G."/>
            <person name="Helt G."/>
            <person name="Nelson C.R."/>
            <person name="Gabor G.L."/>
            <person name="Abril J.F."/>
            <person name="Agbayani A."/>
            <person name="An H.J."/>
            <person name="Andrews-Pfannkoch C."/>
            <person name="Baldwin D."/>
            <person name="Ballew R.M."/>
            <person name="Basu A."/>
            <person name="Baxendale J."/>
            <person name="Bayraktaroglu L."/>
            <person name="Beasley E.M."/>
            <person name="Beeson K.Y."/>
            <person name="Benos P.V."/>
            <person name="Berman B.P."/>
            <person name="Bhandari D."/>
            <person name="Bolshakov S."/>
            <person name="Borkova D."/>
            <person name="Botchan M.R."/>
            <person name="Bouck J."/>
            <person name="Brokstein P."/>
            <person name="Brottier P."/>
            <person name="Burtis K.C."/>
            <person name="Busam D.A."/>
            <person name="Butler H."/>
            <person name="Cadieu E."/>
            <person name="Center A."/>
            <person name="Chandra I."/>
            <person name="Cherry J.M."/>
            <person name="Cawley S."/>
            <person name="Dahlke C."/>
            <person name="Davenport L.B."/>
            <person name="Davies P."/>
            <person name="de Pablos B."/>
            <person name="Delcher A."/>
            <person name="Deng Z."/>
            <person name="Mays A.D."/>
            <person name="Dew I."/>
            <person name="Dietz S.M."/>
            <person name="Dodson K."/>
            <person name="Doup L.E."/>
            <person name="Downes M."/>
            <person name="Dugan-Rocha S."/>
            <person name="Dunkov B.C."/>
            <person name="Dunn P."/>
            <person name="Durbin K.J."/>
            <person name="Evangelista C.C."/>
            <person name="Ferraz C."/>
            <person name="Ferriera S."/>
            <person name="Fleischmann W."/>
            <person name="Fosler C."/>
            <person name="Gabrielian A.E."/>
            <person name="Garg N.S."/>
            <person name="Gelbart W.M."/>
            <person name="Glasser K."/>
            <person name="Glodek A."/>
            <person name="Gong F."/>
            <person name="Gorrell J.H."/>
            <person name="Gu Z."/>
            <person name="Guan P."/>
            <person name="Harris M."/>
            <person name="Harris N.L."/>
            <person name="Harvey D."/>
            <person name="Heiman T.J."/>
            <person name="Hernandez J.R."/>
            <person name="Houck J."/>
            <person name="Hostin D."/>
            <person name="Houston K.A."/>
            <person name="Howland T.J."/>
            <person name="Wei M.H."/>
            <person name="Ibegwam C."/>
            <person name="Jalali M."/>
            <person name="Kalush F."/>
            <person name="Karpen G.H."/>
            <person name="Ke Z."/>
            <person name="Kennison J.A."/>
            <person name="Ketchum K.A."/>
            <person name="Kimmel B.E."/>
            <person name="Kodira C.D."/>
            <person name="Kraft C."/>
            <person name="Kravitz S."/>
            <person name="Kulp D."/>
            <person name="Lai Z."/>
            <person name="Lasko P."/>
            <person name="Lei Y."/>
            <person name="Levitsky A.A."/>
            <person name="Li J."/>
            <person name="Li Z."/>
            <person name="Liang Y."/>
            <person name="Lin X."/>
            <person name="Liu X."/>
            <person name="Mattei B."/>
            <person name="McIntosh T.C."/>
            <person name="McLeod M.P."/>
            <person name="McPherson D."/>
            <person name="Merkulov G."/>
            <person name="Milshina N.V."/>
            <person name="Mobarry C."/>
            <person name="Morris J."/>
            <person name="Moshrefi A."/>
            <person name="Mount S.M."/>
            <person name="Moy M."/>
            <person name="Murphy B."/>
            <person name="Murphy L."/>
            <person name="Muzny D.M."/>
            <person name="Nelson D.L."/>
            <person name="Nelson D.R."/>
            <person name="Nelson K.A."/>
            <person name="Nixon K."/>
            <person name="Nusskern D.R."/>
            <person name="Pacleb J.M."/>
            <person name="Palazzolo M."/>
            <person name="Pittman G.S."/>
            <person name="Pan S."/>
            <person name="Pollard J."/>
            <person name="Puri V."/>
            <person name="Reese M.G."/>
            <person name="Reinert K."/>
            <person name="Remington K."/>
            <person name="Saunders R.D."/>
            <person name="Scheeler F."/>
            <person name="Shen H."/>
            <person name="Shue B.C."/>
            <person name="Siden-Kiamos I."/>
            <person name="Simpson M."/>
            <person name="Skupski M.P."/>
            <person name="Smith T."/>
            <person name="Spier E."/>
            <person name="Spradling A.C."/>
            <person name="Stapleton M."/>
            <person name="Strong R."/>
            <person name="Sun E."/>
            <person name="Svirskas R."/>
            <person name="Tector C."/>
            <person name="Turner R."/>
            <person name="Venter E."/>
            <person name="Wang A.H."/>
            <person name="Wang X."/>
            <person name="Wang Z.Y."/>
            <person name="Wassarman D.A."/>
            <person name="Weinstock G.M."/>
            <person name="Weissenbach J."/>
            <person name="Williams S.M."/>
            <person name="WoodageT"/>
            <person name="Worley K.C."/>
            <person name="Wu D."/>
            <person name="Yang S."/>
            <person name="Yao Q.A."/>
            <person name="Ye J."/>
            <person name="Yeh R.F."/>
            <person name="Zaveri J.S."/>
            <person name="Zhan M."/>
            <person name="Zhang G."/>
            <person name="Zhao Q."/>
            <person name="Zheng L."/>
            <person name="Zheng X.H."/>
            <person name="Zhong F.N."/>
            <person name="Zhong W."/>
            <person name="Zhou X."/>
            <person name="Zhu S."/>
            <person name="Zhu X."/>
            <person name="Smith H.O."/>
            <person name="Gibbs R.A."/>
            <person name="Myers E.W."/>
            <person name="Rubin G.M."/>
            <person name="Venter J.C."/>
        </authorList>
    </citation>
    <scope>NUCLEOTIDE SEQUENCE [LARGE SCALE GENOMIC DNA]</scope>
    <source>
        <strain evidence="13">Berkeley</strain>
    </source>
</reference>
<keyword evidence="4 9" id="KW-1133">Transmembrane helix</keyword>
<dbReference type="GO" id="GO:0015276">
    <property type="term" value="F:ligand-gated monoatomic ion channel activity"/>
    <property type="evidence" value="ECO:0000255"/>
    <property type="project" value="FlyBase"/>
</dbReference>
<dbReference type="PANTHER" id="PTHR42643:SF24">
    <property type="entry name" value="IONOTROPIC RECEPTOR 60A"/>
    <property type="match status" value="1"/>
</dbReference>
<feature type="transmembrane region" description="Helical" evidence="9">
    <location>
        <begin position="446"/>
        <end position="463"/>
    </location>
</feature>
<evidence type="ECO:0000256" key="5">
    <source>
        <dbReference type="ARBA" id="ARBA00023136"/>
    </source>
</evidence>
<evidence type="ECO:0000313" key="11">
    <source>
        <dbReference type="EMBL" id="AAF47186.1"/>
    </source>
</evidence>
<dbReference type="EMBL" id="AE013599">
    <property type="protein sequence ID" value="AAF47186.1"/>
    <property type="molecule type" value="Genomic_DNA"/>
</dbReference>
<dbReference type="OrthoDB" id="6506757at2759"/>
<protein>
    <submittedName>
        <fullName evidence="11">Ionotropic receptor 60a</fullName>
    </submittedName>
</protein>
<feature type="chain" id="PRO_5004338512" evidence="10">
    <location>
        <begin position="24"/>
        <end position="716"/>
    </location>
</feature>
<dbReference type="CTD" id="37881"/>
<reference evidence="11 13" key="6">
    <citation type="journal article" date="2005" name="PLoS Comput. Biol.">
        <title>Combined evidence annotation of transposable elements in genome sequences.</title>
        <authorList>
            <person name="Quesneville H."/>
            <person name="Bergman C.M."/>
            <person name="Andrieu O."/>
            <person name="Autard D."/>
            <person name="Nouaud D."/>
            <person name="Ashburner M."/>
            <person name="Anxolabehere D."/>
        </authorList>
    </citation>
    <scope>NUCLEOTIDE SEQUENCE [LARGE SCALE GENOMIC DNA]</scope>
    <source>
        <strain evidence="13">Berkeley</strain>
    </source>
</reference>
<dbReference type="FunCoup" id="Q9W191">
    <property type="interactions" value="20"/>
</dbReference>
<dbReference type="SUPFAM" id="SSF53850">
    <property type="entry name" value="Periplasmic binding protein-like II"/>
    <property type="match status" value="1"/>
</dbReference>
<reference evidence="11 13" key="2">
    <citation type="journal article" date="2002" name="Genome Biol.">
        <title>Finishing a whole-genome shotgun: release 3 of the Drosophila melanogaster euchromatic genome sequence.</title>
        <authorList>
            <person name="Celniker S.E."/>
            <person name="Wheeler D.A."/>
            <person name="Kronmiller B."/>
            <person name="Carlson J.W."/>
            <person name="Halpern A."/>
            <person name="Patel S."/>
            <person name="Adams M."/>
            <person name="Champe M."/>
            <person name="Dugan S.P."/>
            <person name="Frise E."/>
            <person name="Hodgson A."/>
            <person name="George R.A."/>
            <person name="Hoskins R.A."/>
            <person name="Laverty T."/>
            <person name="Muzny D.M."/>
            <person name="Nelson C.R."/>
            <person name="Pacleb J.M."/>
            <person name="Park S."/>
            <person name="Pfeiffer B.D."/>
            <person name="Richards S."/>
            <person name="Sodergren E.J."/>
            <person name="Svirskas R."/>
            <person name="Tabor P.E."/>
            <person name="Wan K."/>
            <person name="Stapleton M."/>
            <person name="Sutton G.G."/>
            <person name="Venter C."/>
            <person name="Weinstock G."/>
            <person name="Scherer S.E."/>
            <person name="Myers E.W."/>
            <person name="Gibbs R.A."/>
            <person name="Rubin G.M."/>
        </authorList>
    </citation>
    <scope>NUCLEOTIDE SEQUENCE [LARGE SCALE GENOMIC DNA]</scope>
    <source>
        <strain evidence="13">Berkeley</strain>
    </source>
</reference>
<dbReference type="VEuPathDB" id="VectorBase:FBgn0034994"/>
<evidence type="ECO:0000256" key="8">
    <source>
        <dbReference type="SAM" id="MobiDB-lite"/>
    </source>
</evidence>
<evidence type="ECO:0000313" key="12">
    <source>
        <dbReference type="FlyBase" id="FBgn0034994"/>
    </source>
</evidence>
<evidence type="ECO:0000256" key="4">
    <source>
        <dbReference type="ARBA" id="ARBA00022989"/>
    </source>
</evidence>
<dbReference type="eggNOG" id="KOG1052">
    <property type="taxonomic scope" value="Eukaryota"/>
</dbReference>
<keyword evidence="2" id="KW-1003">Cell membrane</keyword>
<organism evidence="11 13">
    <name type="scientific">Drosophila melanogaster</name>
    <name type="common">Fruit fly</name>
    <dbReference type="NCBI Taxonomy" id="7227"/>
    <lineage>
        <taxon>Eukaryota</taxon>
        <taxon>Metazoa</taxon>
        <taxon>Ecdysozoa</taxon>
        <taxon>Arthropoda</taxon>
        <taxon>Hexapoda</taxon>
        <taxon>Insecta</taxon>
        <taxon>Pterygota</taxon>
        <taxon>Neoptera</taxon>
        <taxon>Endopterygota</taxon>
        <taxon>Diptera</taxon>
        <taxon>Brachycera</taxon>
        <taxon>Muscomorpha</taxon>
        <taxon>Ephydroidea</taxon>
        <taxon>Drosophilidae</taxon>
        <taxon>Drosophila</taxon>
        <taxon>Sophophora</taxon>
    </lineage>
</organism>
<dbReference type="OMA" id="YLQDAHT"/>
<evidence type="ECO:0000256" key="3">
    <source>
        <dbReference type="ARBA" id="ARBA00022692"/>
    </source>
</evidence>
<dbReference type="STRING" id="7227.FBpp0072181"/>
<evidence type="ECO:0000256" key="1">
    <source>
        <dbReference type="ARBA" id="ARBA00004651"/>
    </source>
</evidence>
<accession>Q9W191</accession>
<feature type="compositionally biased region" description="Basic residues" evidence="8">
    <location>
        <begin position="671"/>
        <end position="681"/>
    </location>
</feature>
<reference evidence="11 13" key="9">
    <citation type="journal article" date="2015" name="G3 (Bethesda)">
        <title>Gene Model Annotations for Drosophila melanogaster: Impact of High-Throughput Data.</title>
        <authorList>
            <consortium name="FlyBase Consortium"/>
            <person name="Matthews B.B."/>
            <person name="Dos Santos G."/>
            <person name="Crosby M.A."/>
            <person name="Emmert D.B."/>
            <person name="St Pierre S.E."/>
            <person name="Gramates L.S."/>
            <person name="Zhou P."/>
            <person name="Schroeder A.J."/>
            <person name="Falls K."/>
            <person name="Strelets V."/>
            <person name="Russo S.M."/>
            <person name="Gelbart W.M."/>
            <person name="null"/>
        </authorList>
    </citation>
    <scope>NUCLEOTIDE SEQUENCE [LARGE SCALE GENOMIC DNA]</scope>
    <source>
        <strain evidence="13">Berkeley</strain>
    </source>
</reference>
<evidence type="ECO:0000313" key="13">
    <source>
        <dbReference type="Proteomes" id="UP000000803"/>
    </source>
</evidence>
<dbReference type="FlyBase" id="FBgn0034994">
    <property type="gene designation" value="Ir60a"/>
</dbReference>
<dbReference type="RefSeq" id="NP_611901.1">
    <property type="nucleotide sequence ID" value="NM_138057.1"/>
</dbReference>
<dbReference type="UCSC" id="CG13576-RA">
    <property type="organism name" value="d. melanogaster"/>
</dbReference>
<reference evidence="11 13" key="7">
    <citation type="journal article" date="2007" name="Science">
        <title>The Release 5.1 annotation of Drosophila melanogaster heterochromatin.</title>
        <authorList>
            <person name="Smith C.D."/>
            <person name="Shu S."/>
            <person name="Mungall C.J."/>
            <person name="Karpen G.H."/>
        </authorList>
    </citation>
    <scope>NUCLEOTIDE SEQUENCE [LARGE SCALE GENOMIC DNA]</scope>
    <source>
        <strain evidence="13">Berkeley</strain>
    </source>
</reference>
<gene>
    <name evidence="11 12" type="primary">Ir60a</name>
    <name evidence="11" type="synonym">60a</name>
    <name evidence="11" type="synonym">Dmel\CG13576</name>
    <name evidence="11" type="synonym">DmelIR60a</name>
    <name evidence="11" type="synonym">IR60a</name>
    <name evidence="11 12" type="ORF">CG13576</name>
    <name evidence="11" type="ORF">Dmel_CG13576</name>
</gene>
<dbReference type="AGR" id="FB:FBgn0034994"/>
<keyword evidence="6 11" id="KW-0675">Receptor</keyword>
<dbReference type="GO" id="GO:0005886">
    <property type="term" value="C:plasma membrane"/>
    <property type="evidence" value="ECO:0007669"/>
    <property type="project" value="UniProtKB-SubCell"/>
</dbReference>
<keyword evidence="10" id="KW-0732">Signal</keyword>
<dbReference type="PaxDb" id="7227-FBpp0072181"/>
<evidence type="ECO:0000256" key="6">
    <source>
        <dbReference type="ARBA" id="ARBA00023170"/>
    </source>
</evidence>
<reference evidence="11 13" key="4">
    <citation type="journal article" date="2002" name="Genome Biol.">
        <title>The transposable elements of the Drosophila melanogaster euchromatin: a genomics perspective.</title>
        <authorList>
            <person name="Kaminker J.S."/>
            <person name="Bergman C.M."/>
            <person name="Kronmiller B."/>
            <person name="Carlson J."/>
            <person name="Svirskas R."/>
            <person name="Patel S."/>
            <person name="Frise E."/>
            <person name="Wheeler D.A."/>
            <person name="Lewis S.E."/>
            <person name="Rubin G.M."/>
            <person name="Ashburner M."/>
            <person name="Celniker S.E."/>
        </authorList>
    </citation>
    <scope>NUCLEOTIDE SEQUENCE [LARGE SCALE GENOMIC DNA]</scope>
    <source>
        <strain evidence="13">Berkeley</strain>
    </source>
</reference>
<dbReference type="AlphaFoldDB" id="Q9W191"/>
<feature type="signal peptide" evidence="10">
    <location>
        <begin position="1"/>
        <end position="23"/>
    </location>
</feature>
<comment type="subcellular location">
    <subcellularLocation>
        <location evidence="1">Cell membrane</location>
        <topology evidence="1">Multi-pass membrane protein</topology>
    </subcellularLocation>
</comment>
<feature type="transmembrane region" description="Helical" evidence="9">
    <location>
        <begin position="379"/>
        <end position="403"/>
    </location>
</feature>
<sequence>MWCNNPGLIIIIFLGQILNLCQGIVNLSNETANTVIFMLPEKDLGPDVWKAGVGCLDSFAQIFFFRNPKERFTRAYNLMLVHAFHLSSPADQIQEGFSKLINEAVTNPGPPDREELFQMRVASDYNITNGTEDKGELILADNYVIVVDSVDRLKELMKKKIVEMRSWNPGARFLVLFHNATCRNRPLGVASNIFKDLMEMFYVHRVALLYANSTMNYNLLVNDYYSNVNCRILNVQSVGQCHDGKLYPNNAVVKASMQDYVSGFSPRNCTFFACSSISAPFVEADCILGLEMRILGFMKNRLKFDVNQTCSLESRGEMDGPANWTGLLGKVQNNECDFVFGGYYPDNEVADHFWGSDTYLQDAHTWYIKMADRRPAWQALVGIFEAYTWIGFILILIISWLFWFTLVMILPEPKYYQQLSLTAINALAVTISIAVQERPICETTRLFFMALTLYGLNVVATYTSKMIATFQDPGYLHQLDELTEVVAAGIPFGGHEESRDWFENDDDMWIFNGYNISPEFIPQSKNLEAVKWGQRCILSNRMYTMQSPLADVIYAFPNNVFSSPVQMIMKAGFPFLFEMNSIIRLMRDVGIFQKIDADFRYNNTYLNRINKMRPQFPETAIVLTTEHLKGPFFILVVGSCWAALTFIGELIIHRWRTQLVSTSEQQDRRSDKRRRRRRRRKPEKDNRWQRQVQVAPVVRFTPVKRRKVFQGQTSQK</sequence>
<dbReference type="GO" id="GO:0016020">
    <property type="term" value="C:membrane"/>
    <property type="evidence" value="ECO:0000255"/>
    <property type="project" value="FlyBase"/>
</dbReference>
<proteinExistence type="predicted"/>
<name>Q9W191_DROME</name>
<evidence type="ECO:0000256" key="7">
    <source>
        <dbReference type="ARBA" id="ARBA00023180"/>
    </source>
</evidence>
<reference evidence="11 13" key="10">
    <citation type="journal article" date="2015" name="G3 (Bethesda)">
        <title>Gene Model Annotations for Drosophila melanogaster: The Rule-Benders.</title>
        <authorList>
            <consortium name="FlyBase Consortium"/>
            <person name="Crosby M.A."/>
            <person name="Gramates L.S."/>
            <person name="Dos Santos G."/>
            <person name="Matthews B.B."/>
            <person name="St Pierre S.E."/>
            <person name="Zhou P."/>
            <person name="Schroeder A.J."/>
            <person name="Falls K."/>
            <person name="Emmert D.B."/>
            <person name="Russo S.M."/>
            <person name="Gelbart W.M."/>
            <person name="null"/>
        </authorList>
    </citation>
    <scope>NUCLEOTIDE SEQUENCE [LARGE SCALE GENOMIC DNA]</scope>
    <source>
        <strain evidence="13">Berkeley</strain>
    </source>
</reference>
<dbReference type="IntAct" id="Q9W191">
    <property type="interactions" value="1"/>
</dbReference>
<feature type="region of interest" description="Disordered" evidence="8">
    <location>
        <begin position="663"/>
        <end position="691"/>
    </location>
</feature>
<dbReference type="BioGRID-ORCS" id="37881">
    <property type="hits" value="0 hits in 1 CRISPR screen"/>
</dbReference>
<dbReference type="Bgee" id="FBgn0034994">
    <property type="expression patterns" value="Expressed in gustatory receptor neuron (Drosophila) in insect leg and 2 other cell types or tissues"/>
</dbReference>
<dbReference type="HOGENOM" id="CLU_385559_0_0_1"/>
<dbReference type="GeneID" id="37881"/>
<dbReference type="InterPro" id="IPR052192">
    <property type="entry name" value="Insect_Ionotropic_Sensory_Rcpt"/>
</dbReference>
<reference evidence="11 13" key="3">
    <citation type="journal article" date="2002" name="Genome Biol.">
        <title>Annotation of the Drosophila melanogaster euchromatic genome: a systematic review.</title>
        <authorList>
            <person name="Misra S."/>
            <person name="Crosby M.A."/>
            <person name="Mungall C.J."/>
            <person name="Matthews B.B."/>
            <person name="Campbell K.S."/>
            <person name="Hradecky P."/>
            <person name="Huang Y."/>
            <person name="Kaminker J.S."/>
            <person name="Millburn G.H."/>
            <person name="Prochnik S.E."/>
            <person name="Smith C.D."/>
            <person name="Tupy J.L."/>
            <person name="Whitfied E.J."/>
            <person name="Bayraktaroglu L."/>
            <person name="Berman B.P."/>
            <person name="Bettencourt B.R."/>
            <person name="Celniker S.E."/>
            <person name="de Grey A.D."/>
            <person name="Drysdale R.A."/>
            <person name="Harris N.L."/>
            <person name="Richter J."/>
            <person name="Russo S."/>
            <person name="Schroeder A.J."/>
            <person name="Shu S.Q."/>
            <person name="Stapleton M."/>
            <person name="Yamada C."/>
            <person name="Ashburner M."/>
            <person name="Gelbart W.M."/>
            <person name="Rubin G.M."/>
            <person name="Lewis S.E."/>
        </authorList>
    </citation>
    <scope>GENOME REANNOTATION</scope>
    <source>
        <strain evidence="13">Berkeley</strain>
    </source>
</reference>
<keyword evidence="7" id="KW-0325">Glycoprotein</keyword>
<dbReference type="Proteomes" id="UP000000803">
    <property type="component" value="Chromosome 2R"/>
</dbReference>
<evidence type="ECO:0000256" key="9">
    <source>
        <dbReference type="SAM" id="Phobius"/>
    </source>
</evidence>
<evidence type="ECO:0000256" key="10">
    <source>
        <dbReference type="SAM" id="SignalP"/>
    </source>
</evidence>
<reference evidence="11 13" key="11">
    <citation type="journal article" date="2015" name="Genome Res.">
        <title>The Release 6 reference sequence of the Drosophila melanogaster genome.</title>
        <authorList>
            <person name="Hoskins R.A."/>
            <person name="Carlson J.W."/>
            <person name="Wan K.H."/>
            <person name="Park S."/>
            <person name="Mendez I."/>
            <person name="Galle S.E."/>
            <person name="Booth B.W."/>
            <person name="Pfeiffer B.D."/>
            <person name="George R.A."/>
            <person name="Svirskas R."/>
            <person name="Krzywinski M."/>
            <person name="Schein J."/>
            <person name="Accardo M.C."/>
            <person name="Damia E."/>
            <person name="Messina G."/>
            <person name="Mendez-Lago M."/>
            <person name="de Pablos B."/>
            <person name="Demakova O.V."/>
            <person name="Andreyeva E.N."/>
            <person name="Boldyreva L.V."/>
            <person name="Marra M."/>
            <person name="Carvalho A.B."/>
            <person name="Dimitri P."/>
            <person name="Villasante A."/>
            <person name="Zhimulev I.F."/>
            <person name="Rubin G.M."/>
            <person name="Karpen G.H."/>
            <person name="Celniker S.E."/>
        </authorList>
    </citation>
    <scope>NUCLEOTIDE SEQUENCE [LARGE SCALE GENOMIC DNA]</scope>
    <source>
        <strain evidence="13">Berkeley</strain>
    </source>
</reference>
<keyword evidence="5 9" id="KW-0472">Membrane</keyword>
<dbReference type="KEGG" id="dme:Dmel_CG13576"/>
<keyword evidence="3 9" id="KW-0812">Transmembrane</keyword>
<reference evidence="11 13" key="5">
    <citation type="journal article" date="2002" name="Genome Biol.">
        <title>Heterochromatic sequences in a Drosophila whole-genome shotgun assembly.</title>
        <authorList>
            <person name="Hoskins R.A."/>
            <person name="Smith C.D."/>
            <person name="Carlson J.W."/>
            <person name="Carvalho A.B."/>
            <person name="Halpern A."/>
            <person name="Kaminker J.S."/>
            <person name="Kennedy C."/>
            <person name="Mungall C.J."/>
            <person name="Sullivan B.A."/>
            <person name="Sutton G.G."/>
            <person name="Yasuhara J.C."/>
            <person name="Wakimoto B.T."/>
            <person name="Myers E.W."/>
            <person name="Celniker S.E."/>
            <person name="Rubin G.M."/>
            <person name="Karpen G.H."/>
        </authorList>
    </citation>
    <scope>NUCLEOTIDE SEQUENCE [LARGE SCALE GENOMIC DNA]</scope>
    <source>
        <strain evidence="13">Berkeley</strain>
    </source>
</reference>